<organism evidence="2 3">
    <name type="scientific">Branchiostoma lanceolatum</name>
    <name type="common">Common lancelet</name>
    <name type="synonym">Amphioxus lanceolatum</name>
    <dbReference type="NCBI Taxonomy" id="7740"/>
    <lineage>
        <taxon>Eukaryota</taxon>
        <taxon>Metazoa</taxon>
        <taxon>Chordata</taxon>
        <taxon>Cephalochordata</taxon>
        <taxon>Leptocardii</taxon>
        <taxon>Amphioxiformes</taxon>
        <taxon>Branchiostomatidae</taxon>
        <taxon>Branchiostoma</taxon>
    </lineage>
</organism>
<keyword evidence="3" id="KW-1185">Reference proteome</keyword>
<reference evidence="2" key="1">
    <citation type="submission" date="2022-01" db="EMBL/GenBank/DDBJ databases">
        <authorList>
            <person name="Braso-Vives M."/>
        </authorList>
    </citation>
    <scope>NUCLEOTIDE SEQUENCE</scope>
</reference>
<feature type="region of interest" description="Disordered" evidence="1">
    <location>
        <begin position="1"/>
        <end position="62"/>
    </location>
</feature>
<accession>A0A8K0ABG0</accession>
<feature type="compositionally biased region" description="Pro residues" evidence="1">
    <location>
        <begin position="25"/>
        <end position="54"/>
    </location>
</feature>
<evidence type="ECO:0000313" key="3">
    <source>
        <dbReference type="Proteomes" id="UP000838412"/>
    </source>
</evidence>
<evidence type="ECO:0000256" key="1">
    <source>
        <dbReference type="SAM" id="MobiDB-lite"/>
    </source>
</evidence>
<protein>
    <submittedName>
        <fullName evidence="2">RALGPS1 protein</fullName>
    </submittedName>
</protein>
<gene>
    <name evidence="2" type="primary">RALGPS1</name>
    <name evidence="2" type="ORF">BLAG_LOCUS24385</name>
</gene>
<dbReference type="Gene3D" id="2.30.29.30">
    <property type="entry name" value="Pleckstrin-homology domain (PH domain)/Phosphotyrosine-binding domain (PTB)"/>
    <property type="match status" value="2"/>
</dbReference>
<dbReference type="OrthoDB" id="546434at2759"/>
<feature type="region of interest" description="Disordered" evidence="1">
    <location>
        <begin position="92"/>
        <end position="121"/>
    </location>
</feature>
<name>A0A8K0ABG0_BRALA</name>
<dbReference type="Proteomes" id="UP000838412">
    <property type="component" value="Chromosome 8"/>
</dbReference>
<proteinExistence type="predicted"/>
<dbReference type="InterPro" id="IPR011993">
    <property type="entry name" value="PH-like_dom_sf"/>
</dbReference>
<evidence type="ECO:0000313" key="2">
    <source>
        <dbReference type="EMBL" id="CAH1272851.1"/>
    </source>
</evidence>
<dbReference type="CDD" id="cd13310">
    <property type="entry name" value="PH_RalGPS1_2"/>
    <property type="match status" value="1"/>
</dbReference>
<sequence length="392" mass="41962">MCKRPPGGEWSDPCPHPCMSARGDPPAPVASPAGVPPCCPARPPPPGRRPPSGLPCPADGAAPDVALSLVSAGDRLPVPTQSLILSSNLSDFSASPVHSLGPGSSEGSEVSDEQEPFNPDRYQLITPPSSSPICSSYCESPDSDSPRDVAASQFPIQGFLRRKTILKNGSKPRVAPWTRYWVALWGTSLIYYAAKSLRGHDRHHFKSTPGKIVSVVGWMVIRGDNPVQPDIFLLTDSDKALIGQSVLSLDLIGQSALSLVLIGQSALSLVLIGQSTLSLALMGQSALSLVLIGNTYKFQAGSQLTIFVLYFPGNTYKFQAGSQLTIFVLYFPGNTYEFQAGSQLTIFVLYFPGNTYKFQAGSQLNAHLWCQHLGEATKGGQKQGPTNLMSFE</sequence>
<dbReference type="AlphaFoldDB" id="A0A8K0ABG0"/>
<dbReference type="EMBL" id="OV696693">
    <property type="protein sequence ID" value="CAH1272851.1"/>
    <property type="molecule type" value="Genomic_DNA"/>
</dbReference>
<dbReference type="SUPFAM" id="SSF50729">
    <property type="entry name" value="PH domain-like"/>
    <property type="match status" value="2"/>
</dbReference>